<name>A0A319D411_9EURO</name>
<reference evidence="1 2" key="1">
    <citation type="submission" date="2018-02" db="EMBL/GenBank/DDBJ databases">
        <title>The genomes of Aspergillus section Nigri reveals drivers in fungal speciation.</title>
        <authorList>
            <consortium name="DOE Joint Genome Institute"/>
            <person name="Vesth T.C."/>
            <person name="Nybo J."/>
            <person name="Theobald S."/>
            <person name="Brandl J."/>
            <person name="Frisvad J.C."/>
            <person name="Nielsen K.F."/>
            <person name="Lyhne E.K."/>
            <person name="Kogle M.E."/>
            <person name="Kuo A."/>
            <person name="Riley R."/>
            <person name="Clum A."/>
            <person name="Nolan M."/>
            <person name="Lipzen A."/>
            <person name="Salamov A."/>
            <person name="Henrissat B."/>
            <person name="Wiebenga A."/>
            <person name="De vries R.P."/>
            <person name="Grigoriev I.V."/>
            <person name="Mortensen U.H."/>
            <person name="Andersen M.R."/>
            <person name="Baker S.E."/>
        </authorList>
    </citation>
    <scope>NUCLEOTIDE SEQUENCE [LARGE SCALE GENOMIC DNA]</scope>
    <source>
        <strain evidence="1 2">CBS 707.79</strain>
    </source>
</reference>
<gene>
    <name evidence="1" type="ORF">BO71DRAFT_38669</name>
</gene>
<dbReference type="VEuPathDB" id="FungiDB:BO71DRAFT_38669"/>
<evidence type="ECO:0000313" key="1">
    <source>
        <dbReference type="EMBL" id="PYH91831.1"/>
    </source>
</evidence>
<dbReference type="AlphaFoldDB" id="A0A319D411"/>
<protein>
    <submittedName>
        <fullName evidence="1">Uncharacterized protein</fullName>
    </submittedName>
</protein>
<accession>A0A319D411</accession>
<evidence type="ECO:0000313" key="2">
    <source>
        <dbReference type="Proteomes" id="UP000247810"/>
    </source>
</evidence>
<proteinExistence type="predicted"/>
<dbReference type="Proteomes" id="UP000247810">
    <property type="component" value="Unassembled WGS sequence"/>
</dbReference>
<keyword evidence="2" id="KW-1185">Reference proteome</keyword>
<sequence>MTTAQPASGCHSFIHTSQRCITDGSFGQQENQQPAGGGGYLKGIERTILGVALWRWPRNRVIRQRQPGDGKTMGLRPTVRFTRRFYVRARIHRTLSQRWWAEGSRGWLRLLQAIATDRLKWQYFVSWTGEGIWRR</sequence>
<dbReference type="EMBL" id="KZ825933">
    <property type="protein sequence ID" value="PYH91831.1"/>
    <property type="molecule type" value="Genomic_DNA"/>
</dbReference>
<organism evidence="1 2">
    <name type="scientific">Aspergillus ellipticus CBS 707.79</name>
    <dbReference type="NCBI Taxonomy" id="1448320"/>
    <lineage>
        <taxon>Eukaryota</taxon>
        <taxon>Fungi</taxon>
        <taxon>Dikarya</taxon>
        <taxon>Ascomycota</taxon>
        <taxon>Pezizomycotina</taxon>
        <taxon>Eurotiomycetes</taxon>
        <taxon>Eurotiomycetidae</taxon>
        <taxon>Eurotiales</taxon>
        <taxon>Aspergillaceae</taxon>
        <taxon>Aspergillus</taxon>
        <taxon>Aspergillus subgen. Circumdati</taxon>
    </lineage>
</organism>